<dbReference type="EMBL" id="CAJNNV010006175">
    <property type="protein sequence ID" value="CAE8593196.1"/>
    <property type="molecule type" value="Genomic_DNA"/>
</dbReference>
<dbReference type="AlphaFoldDB" id="A0A813E6F4"/>
<keyword evidence="3" id="KW-1185">Reference proteome</keyword>
<feature type="compositionally biased region" description="Basic and acidic residues" evidence="1">
    <location>
        <begin position="20"/>
        <end position="29"/>
    </location>
</feature>
<gene>
    <name evidence="2" type="ORF">PGLA1383_LOCUS11802</name>
</gene>
<feature type="non-terminal residue" evidence="2">
    <location>
        <position position="1"/>
    </location>
</feature>
<accession>A0A813E6F4</accession>
<feature type="region of interest" description="Disordered" evidence="1">
    <location>
        <begin position="1"/>
        <end position="29"/>
    </location>
</feature>
<name>A0A813E6F4_POLGL</name>
<organism evidence="2 3">
    <name type="scientific">Polarella glacialis</name>
    <name type="common">Dinoflagellate</name>
    <dbReference type="NCBI Taxonomy" id="89957"/>
    <lineage>
        <taxon>Eukaryota</taxon>
        <taxon>Sar</taxon>
        <taxon>Alveolata</taxon>
        <taxon>Dinophyceae</taxon>
        <taxon>Suessiales</taxon>
        <taxon>Suessiaceae</taxon>
        <taxon>Polarella</taxon>
    </lineage>
</organism>
<reference evidence="2" key="1">
    <citation type="submission" date="2021-02" db="EMBL/GenBank/DDBJ databases">
        <authorList>
            <person name="Dougan E. K."/>
            <person name="Rhodes N."/>
            <person name="Thang M."/>
            <person name="Chan C."/>
        </authorList>
    </citation>
    <scope>NUCLEOTIDE SEQUENCE</scope>
</reference>
<evidence type="ECO:0000313" key="2">
    <source>
        <dbReference type="EMBL" id="CAE8593196.1"/>
    </source>
</evidence>
<dbReference type="OrthoDB" id="427565at2759"/>
<dbReference type="Proteomes" id="UP000654075">
    <property type="component" value="Unassembled WGS sequence"/>
</dbReference>
<evidence type="ECO:0000256" key="1">
    <source>
        <dbReference type="SAM" id="MobiDB-lite"/>
    </source>
</evidence>
<comment type="caution">
    <text evidence="2">The sequence shown here is derived from an EMBL/GenBank/DDBJ whole genome shotgun (WGS) entry which is preliminary data.</text>
</comment>
<dbReference type="CDD" id="cd22961">
    <property type="entry name" value="DD_TEX55-like"/>
    <property type="match status" value="1"/>
</dbReference>
<protein>
    <submittedName>
        <fullName evidence="2">Uncharacterized protein</fullName>
    </submittedName>
</protein>
<sequence>GDAAATSVFAQTAPGSPIHQADRDKAKDKLKEASARDYLEKHGLTTFMQFLMQSLMKDKPSDPYSFLQRQVTKRMMVNAPEITLLPEDSDLESLLTKLAMEAPVDISCEDLELLEREAAIAGEQLRKDNLLLKET</sequence>
<evidence type="ECO:0000313" key="3">
    <source>
        <dbReference type="Proteomes" id="UP000654075"/>
    </source>
</evidence>
<feature type="non-terminal residue" evidence="2">
    <location>
        <position position="135"/>
    </location>
</feature>
<dbReference type="SUPFAM" id="SSF47391">
    <property type="entry name" value="Dimerization-anchoring domain of cAMP-dependent PK regulatory subunit"/>
    <property type="match status" value="1"/>
</dbReference>
<proteinExistence type="predicted"/>